<keyword evidence="4" id="KW-1185">Reference proteome</keyword>
<protein>
    <submittedName>
        <fullName evidence="2">Uncharacterized protein</fullName>
    </submittedName>
</protein>
<name>G4ZNJ4_PHYSP</name>
<dbReference type="EMBL" id="JH159155">
    <property type="protein sequence ID" value="EGZ14723.1"/>
    <property type="molecule type" value="Genomic_DNA"/>
</dbReference>
<evidence type="ECO:0000313" key="2">
    <source>
        <dbReference type="EMBL" id="EGZ14723.1"/>
    </source>
</evidence>
<accession>G4ZNJ4</accession>
<feature type="transmembrane region" description="Helical" evidence="1">
    <location>
        <begin position="61"/>
        <end position="81"/>
    </location>
</feature>
<feature type="non-terminal residue" evidence="2">
    <location>
        <position position="1"/>
    </location>
</feature>
<keyword evidence="1" id="KW-0472">Membrane</keyword>
<dbReference type="RefSeq" id="XP_009528472.1">
    <property type="nucleotide sequence ID" value="XM_009530177.1"/>
</dbReference>
<organism evidence="4">
    <name type="scientific">Phytophthora sojae (strain P6497)</name>
    <name type="common">Soybean stem and root rot agent</name>
    <name type="synonym">Phytophthora megasperma f. sp. glycines</name>
    <dbReference type="NCBI Taxonomy" id="1094619"/>
    <lineage>
        <taxon>Eukaryota</taxon>
        <taxon>Sar</taxon>
        <taxon>Stramenopiles</taxon>
        <taxon>Oomycota</taxon>
        <taxon>Peronosporomycetes</taxon>
        <taxon>Peronosporales</taxon>
        <taxon>Peronosporaceae</taxon>
        <taxon>Phytophthora</taxon>
    </lineage>
</organism>
<dbReference type="AlphaFoldDB" id="G4ZNJ4"/>
<feature type="transmembrane region" description="Helical" evidence="1">
    <location>
        <begin position="16"/>
        <end position="41"/>
    </location>
</feature>
<gene>
    <name evidence="3" type="ORF">PHYSODRAFT_378691</name>
    <name evidence="2" type="ORF">PHYSODRAFT_381176</name>
</gene>
<dbReference type="RefSeq" id="XP_009528520.1">
    <property type="nucleotide sequence ID" value="XM_009530225.1"/>
</dbReference>
<reference evidence="2 4" key="1">
    <citation type="journal article" date="2006" name="Science">
        <title>Phytophthora genome sequences uncover evolutionary origins and mechanisms of pathogenesis.</title>
        <authorList>
            <person name="Tyler B.M."/>
            <person name="Tripathy S."/>
            <person name="Zhang X."/>
            <person name="Dehal P."/>
            <person name="Jiang R.H."/>
            <person name="Aerts A."/>
            <person name="Arredondo F.D."/>
            <person name="Baxter L."/>
            <person name="Bensasson D."/>
            <person name="Beynon J.L."/>
            <person name="Chapman J."/>
            <person name="Damasceno C.M."/>
            <person name="Dorrance A.E."/>
            <person name="Dou D."/>
            <person name="Dickerman A.W."/>
            <person name="Dubchak I.L."/>
            <person name="Garbelotto M."/>
            <person name="Gijzen M."/>
            <person name="Gordon S.G."/>
            <person name="Govers F."/>
            <person name="Grunwald N.J."/>
            <person name="Huang W."/>
            <person name="Ivors K.L."/>
            <person name="Jones R.W."/>
            <person name="Kamoun S."/>
            <person name="Krampis K."/>
            <person name="Lamour K.H."/>
            <person name="Lee M.K."/>
            <person name="McDonald W.H."/>
            <person name="Medina M."/>
            <person name="Meijer H.J."/>
            <person name="Nordberg E.K."/>
            <person name="Maclean D.J."/>
            <person name="Ospina-Giraldo M.D."/>
            <person name="Morris P.F."/>
            <person name="Phuntumart V."/>
            <person name="Putnam N.H."/>
            <person name="Rash S."/>
            <person name="Rose J.K."/>
            <person name="Sakihama Y."/>
            <person name="Salamov A.A."/>
            <person name="Savidor A."/>
            <person name="Scheuring C.F."/>
            <person name="Smith B.M."/>
            <person name="Sobral B.W."/>
            <person name="Terry A."/>
            <person name="Torto-Alalibo T.A."/>
            <person name="Win J."/>
            <person name="Xu Z."/>
            <person name="Zhang H."/>
            <person name="Grigoriev I.V."/>
            <person name="Rokhsar D.S."/>
            <person name="Boore J.L."/>
        </authorList>
    </citation>
    <scope>NUCLEOTIDE SEQUENCE [LARGE SCALE GENOMIC DNA]</scope>
    <source>
        <strain evidence="2 4">P6497</strain>
    </source>
</reference>
<dbReference type="InParanoid" id="G4ZNJ4"/>
<keyword evidence="1" id="KW-1133">Transmembrane helix</keyword>
<evidence type="ECO:0000256" key="1">
    <source>
        <dbReference type="SAM" id="Phobius"/>
    </source>
</evidence>
<dbReference type="OMA" id="FAWLKHS"/>
<dbReference type="KEGG" id="psoj:PHYSODRAFT_378691"/>
<dbReference type="Proteomes" id="UP000002640">
    <property type="component" value="Unassembled WGS sequence"/>
</dbReference>
<reference evidence="2" key="2">
    <citation type="submission" date="2011-09" db="EMBL/GenBank/DDBJ databases">
        <authorList>
            <consortium name="US DOE Joint Genome Institute (JGI-PGF)"/>
            <person name="Aerts A."/>
            <person name="Grimwood J."/>
            <person name="Schmutz J."/>
            <person name="Lucas S."/>
            <person name="Hammon N."/>
            <person name="Glavina del Rio T."/>
            <person name="Dalin E."/>
            <person name="Tice H."/>
            <person name="Pitluck S."/>
            <person name="Dehal P."/>
            <person name="Chapman J."/>
            <person name="Putman N.H."/>
            <person name="Salamov A.A."/>
            <person name="Terry A."/>
            <person name="Rokhsar D.S."/>
            <person name="Boore J.L."/>
            <person name="Tripathy S."/>
            <person name="Tyler B.M."/>
            <person name="Grigoriev I.V."/>
        </authorList>
    </citation>
    <scope>NUCLEOTIDE SEQUENCE</scope>
    <source>
        <strain evidence="2">P6497</strain>
    </source>
</reference>
<dbReference type="EMBL" id="JH159155">
    <property type="protein sequence ID" value="EGZ14771.1"/>
    <property type="molecule type" value="Genomic_DNA"/>
</dbReference>
<dbReference type="GeneID" id="20650632"/>
<proteinExistence type="predicted"/>
<sequence length="136" mass="16144">QSYTAKVRRLLYMTEFILLMNYVEVIIPLVYSFYLVATYHMPNQEYYTVFYGMGRAQLYQTLKNVLLNGLLQLASLLLLMYKLKFTLGLAPLHQLGFVLEKQMQGVQVHLMFWIMYNVQGTLEHYGNDYTFKFAWL</sequence>
<keyword evidence="1" id="KW-0812">Transmembrane</keyword>
<feature type="non-terminal residue" evidence="2">
    <location>
        <position position="136"/>
    </location>
</feature>
<evidence type="ECO:0000313" key="3">
    <source>
        <dbReference type="EMBL" id="EGZ14771.1"/>
    </source>
</evidence>
<dbReference type="KEGG" id="psoj:PHYSODRAFT_381176"/>
<evidence type="ECO:0000313" key="4">
    <source>
        <dbReference type="Proteomes" id="UP000002640"/>
    </source>
</evidence>
<dbReference type="GeneID" id="20650753"/>